<accession>A0ACD0WLF0</accession>
<reference evidence="2" key="1">
    <citation type="journal article" date="2019" name="MBio">
        <title>Comparative genomics for the elucidation of multidrug resistance (MDR) in Candida lusitaniae.</title>
        <authorList>
            <person name="Kannan A."/>
            <person name="Asner S.A."/>
            <person name="Trachsel E."/>
            <person name="Kelly S."/>
            <person name="Parker J."/>
            <person name="Sanglard D."/>
        </authorList>
    </citation>
    <scope>NUCLEOTIDE SEQUENCE [LARGE SCALE GENOMIC DNA]</scope>
    <source>
        <strain evidence="2">P1</strain>
    </source>
</reference>
<evidence type="ECO:0000313" key="1">
    <source>
        <dbReference type="EMBL" id="QFZ28161.1"/>
    </source>
</evidence>
<protein>
    <submittedName>
        <fullName evidence="1">Transcriptional coactivator</fullName>
    </submittedName>
</protein>
<proteinExistence type="predicted"/>
<evidence type="ECO:0000313" key="2">
    <source>
        <dbReference type="Proteomes" id="UP000326582"/>
    </source>
</evidence>
<dbReference type="Proteomes" id="UP000326582">
    <property type="component" value="Chromosome 4"/>
</dbReference>
<gene>
    <name evidence="1" type="ORF">EJF14_40191</name>
</gene>
<keyword evidence="2" id="KW-1185">Reference proteome</keyword>
<dbReference type="EMBL" id="CP038487">
    <property type="protein sequence ID" value="QFZ28161.1"/>
    <property type="molecule type" value="Genomic_DNA"/>
</dbReference>
<organism evidence="1 2">
    <name type="scientific">Clavispora lusitaniae</name>
    <name type="common">Candida lusitaniae</name>
    <dbReference type="NCBI Taxonomy" id="36911"/>
    <lineage>
        <taxon>Eukaryota</taxon>
        <taxon>Fungi</taxon>
        <taxon>Dikarya</taxon>
        <taxon>Ascomycota</taxon>
        <taxon>Saccharomycotina</taxon>
        <taxon>Pichiomycetes</taxon>
        <taxon>Metschnikowiaceae</taxon>
        <taxon>Clavispora</taxon>
    </lineage>
</organism>
<name>A0ACD0WLF0_CLALS</name>
<sequence>MSTTMVSSSSTGGVQPIKVNKRVQLESLISEFQQKLGNNWDKYHESLTSFLTGKLSRPELVNIISPLLKNGLVKYHNKLLLLNFANSLQDSPMEFSSELASFWSKKNAKSKNVRSTQYEKLKQNILGLPLKERRRIRSITRESGKRNKLSASITLTRQSLLPKIPMIQDKEQQQLQVNNLVQWQQDVVNGINTPLSTTSYELPDMDNLTRRVLMTMREHGLTGGVSSQVLEVISLGLEAHLKNIIESAMDVVRYRESKYASSMFLPSELNGDGSGYKSNGKASGDFSNSMFGGSNSRKRKHNDVDNIQKRNVVLNAEDMFNTLELFPYLVEPGGPRLRLANVMLENDDMASEKNLGYTLPPKPASLQYDQLVNGSMSERINDGTKNREALESKLDNGSVDTKEHEKKRDTQNSQSEQKQNDTSHIGTTDELKWMLHDLISSM</sequence>